<dbReference type="InterPro" id="IPR045087">
    <property type="entry name" value="Cu-oxidase_fam"/>
</dbReference>
<dbReference type="PROSITE" id="PS51318">
    <property type="entry name" value="TAT"/>
    <property type="match status" value="1"/>
</dbReference>
<organism evidence="5 6">
    <name type="scientific">Friedmanniella luteola</name>
    <dbReference type="NCBI Taxonomy" id="546871"/>
    <lineage>
        <taxon>Bacteria</taxon>
        <taxon>Bacillati</taxon>
        <taxon>Actinomycetota</taxon>
        <taxon>Actinomycetes</taxon>
        <taxon>Propionibacteriales</taxon>
        <taxon>Nocardioidaceae</taxon>
        <taxon>Friedmanniella</taxon>
    </lineage>
</organism>
<evidence type="ECO:0000256" key="1">
    <source>
        <dbReference type="ARBA" id="ARBA00010609"/>
    </source>
</evidence>
<keyword evidence="5" id="KW-0167">Capsid protein</keyword>
<dbReference type="Gene3D" id="2.60.40.420">
    <property type="entry name" value="Cupredoxins - blue copper proteins"/>
    <property type="match status" value="3"/>
</dbReference>
<evidence type="ECO:0000259" key="3">
    <source>
        <dbReference type="Pfam" id="PF07731"/>
    </source>
</evidence>
<evidence type="ECO:0000313" key="5">
    <source>
        <dbReference type="EMBL" id="SDT43553.1"/>
    </source>
</evidence>
<keyword evidence="5" id="KW-0131">Cell cycle</keyword>
<reference evidence="5 6" key="1">
    <citation type="submission" date="2016-10" db="EMBL/GenBank/DDBJ databases">
        <authorList>
            <person name="de Groot N.N."/>
        </authorList>
    </citation>
    <scope>NUCLEOTIDE SEQUENCE [LARGE SCALE GENOMIC DNA]</scope>
    <source>
        <strain evidence="5 6">DSM 21741</strain>
    </source>
</reference>
<dbReference type="InterPro" id="IPR011706">
    <property type="entry name" value="Cu-oxidase_C"/>
</dbReference>
<evidence type="ECO:0000256" key="2">
    <source>
        <dbReference type="SAM" id="MobiDB-lite"/>
    </source>
</evidence>
<feature type="compositionally biased region" description="Basic and acidic residues" evidence="2">
    <location>
        <begin position="537"/>
        <end position="548"/>
    </location>
</feature>
<dbReference type="SUPFAM" id="SSF49503">
    <property type="entry name" value="Cupredoxins"/>
    <property type="match status" value="2"/>
</dbReference>
<dbReference type="Proteomes" id="UP000199092">
    <property type="component" value="Chromosome I"/>
</dbReference>
<name>A0A1H2ACA6_9ACTN</name>
<dbReference type="InterPro" id="IPR008972">
    <property type="entry name" value="Cupredoxin"/>
</dbReference>
<dbReference type="InterPro" id="IPR011707">
    <property type="entry name" value="Cu-oxidase-like_N"/>
</dbReference>
<dbReference type="GO" id="GO:0005507">
    <property type="term" value="F:copper ion binding"/>
    <property type="evidence" value="ECO:0007669"/>
    <property type="project" value="InterPro"/>
</dbReference>
<gene>
    <name evidence="5" type="ORF">SAMN04488543_4377</name>
</gene>
<keyword evidence="5" id="KW-0132">Cell division</keyword>
<accession>A0A1H2ACA6</accession>
<dbReference type="PANTHER" id="PTHR48267">
    <property type="entry name" value="CUPREDOXIN SUPERFAMILY PROTEIN"/>
    <property type="match status" value="1"/>
</dbReference>
<dbReference type="AlphaFoldDB" id="A0A1H2ACA6"/>
<comment type="similarity">
    <text evidence="1">Belongs to the multicopper oxidase family.</text>
</comment>
<proteinExistence type="inferred from homology"/>
<feature type="domain" description="Plastocyanin-like" evidence="3">
    <location>
        <begin position="423"/>
        <end position="535"/>
    </location>
</feature>
<dbReference type="Pfam" id="PF07732">
    <property type="entry name" value="Cu-oxidase_3"/>
    <property type="match status" value="1"/>
</dbReference>
<dbReference type="OrthoDB" id="345021at2"/>
<protein>
    <submittedName>
        <fullName evidence="5">Multicopper oxidase with three cupredoxin domains (Includes cell division protein FtsP and spore coat protein CotA)</fullName>
    </submittedName>
</protein>
<sequence length="556" mass="61584">MKLSRRDALKLGGLAAIGSAGLALPLGRSVEASTPSLLSSGNFPGRYAKPLTLPPVLAPTSVVEEGGKVVRKYYEVTARTATVPAGKILPKLSTTMLGYNASIPGPRIDVEQGQTVQLIVRNALGASTATFKTPSPISTHLHGSASLPQYDGYAGDLTLNGQKKYYQYPNFQPARTLWYHDHAQHYTAQNAYSGLAAQYHLHDAVERAALPQGEYDVPLTLSDAMFKADGSLMYDDRSHSGLWGDVIMVNGTPWPVMPVKRAVYRFRLLNASISRSYRPSLSNGASVHMVATDGGMMPKVQKVTQWRHGSAERYEFLVDFRSYAPGTRIELKNLSNPNNRDYDHTGKIMAFDVIGDAVPDAVKNWKIPTEFRVTVDPATGEKRLTDDPTKPLVNSEVMDLAPTKNLKVRNIRVQKDDVTNEWSINGDTWNDIVESEYTKVVADPGLGDTEIWEIENKSGGWFHPVHIHLIDFKILSRNGKPPFPYELGPKDVVYVGENEVVRVIMKFGPHRGKYMMHCHNLPHEDHDMMHQFSVGLDSEHEDGNDPIKGDPATDDD</sequence>
<dbReference type="EMBL" id="LT629749">
    <property type="protein sequence ID" value="SDT43553.1"/>
    <property type="molecule type" value="Genomic_DNA"/>
</dbReference>
<dbReference type="PANTHER" id="PTHR48267:SF1">
    <property type="entry name" value="BILIRUBIN OXIDASE"/>
    <property type="match status" value="1"/>
</dbReference>
<dbReference type="GO" id="GO:0051301">
    <property type="term" value="P:cell division"/>
    <property type="evidence" value="ECO:0007669"/>
    <property type="project" value="UniProtKB-KW"/>
</dbReference>
<dbReference type="Pfam" id="PF07731">
    <property type="entry name" value="Cu-oxidase_2"/>
    <property type="match status" value="1"/>
</dbReference>
<dbReference type="InterPro" id="IPR006311">
    <property type="entry name" value="TAT_signal"/>
</dbReference>
<dbReference type="CDD" id="cd13889">
    <property type="entry name" value="CuRO_3_BOD"/>
    <property type="match status" value="1"/>
</dbReference>
<dbReference type="RefSeq" id="WP_091416250.1">
    <property type="nucleotide sequence ID" value="NZ_LT629749.1"/>
</dbReference>
<evidence type="ECO:0000313" key="6">
    <source>
        <dbReference type="Proteomes" id="UP000199092"/>
    </source>
</evidence>
<dbReference type="GO" id="GO:0016491">
    <property type="term" value="F:oxidoreductase activity"/>
    <property type="evidence" value="ECO:0007669"/>
    <property type="project" value="InterPro"/>
</dbReference>
<keyword evidence="6" id="KW-1185">Reference proteome</keyword>
<dbReference type="STRING" id="546871.SAMN04488543_4377"/>
<feature type="region of interest" description="Disordered" evidence="2">
    <location>
        <begin position="536"/>
        <end position="556"/>
    </location>
</feature>
<keyword evidence="5" id="KW-0946">Virion</keyword>
<evidence type="ECO:0000259" key="4">
    <source>
        <dbReference type="Pfam" id="PF07732"/>
    </source>
</evidence>
<feature type="domain" description="Plastocyanin-like" evidence="4">
    <location>
        <begin position="91"/>
        <end position="202"/>
    </location>
</feature>